<evidence type="ECO:0000313" key="2">
    <source>
        <dbReference type="Proteomes" id="UP000244948"/>
    </source>
</evidence>
<evidence type="ECO:0000313" key="1">
    <source>
        <dbReference type="EMBL" id="PWD84671.1"/>
    </source>
</evidence>
<dbReference type="AlphaFoldDB" id="A0A2U2AN85"/>
<accession>A0A2U2AN85</accession>
<dbReference type="Proteomes" id="UP000244948">
    <property type="component" value="Unassembled WGS sequence"/>
</dbReference>
<name>A0A2U2AN85_9GAMM</name>
<protein>
    <submittedName>
        <fullName evidence="1">Uncharacterized protein</fullName>
    </submittedName>
</protein>
<reference evidence="1 2" key="1">
    <citation type="journal article" date="2018" name="Genome Announc.">
        <title>Ignatzschineria cameli sp. nov., isolated from necrotic foot tissue of dromedaries (Camelus dromedarius) and associated maggots (Wohlfahrtia species) in Dubai.</title>
        <authorList>
            <person name="Tsang C.C."/>
            <person name="Tang J.Y."/>
            <person name="Fong J.Y."/>
            <person name="Kinne J."/>
            <person name="Lee H.H."/>
            <person name="Joseph M."/>
            <person name="Jose S."/>
            <person name="Schuster R.K."/>
            <person name="Tang Y."/>
            <person name="Sivakumar S."/>
            <person name="Chen J.H."/>
            <person name="Teng J.L."/>
            <person name="Lau S.K."/>
            <person name="Wernery U."/>
            <person name="Woo P.C."/>
        </authorList>
    </citation>
    <scope>NUCLEOTIDE SEQUENCE [LARGE SCALE GENOMIC DNA]</scope>
    <source>
        <strain evidence="1 2">KCTC 22643</strain>
    </source>
</reference>
<sequence length="86" mass="10251">MKRYFTLVKGYHFFEVHFYPKLFTKSFNQEEIGDKYGEGLYVSLKNFFKIKNRLMLYVIAIRNNNRSATLVVERGGGRNIPVRLMH</sequence>
<keyword evidence="2" id="KW-1185">Reference proteome</keyword>
<gene>
    <name evidence="1" type="ORF">DC082_03860</name>
</gene>
<comment type="caution">
    <text evidence="1">The sequence shown here is derived from an EMBL/GenBank/DDBJ whole genome shotgun (WGS) entry which is preliminary data.</text>
</comment>
<organism evidence="1 2">
    <name type="scientific">Ignatzschineria indica</name>
    <dbReference type="NCBI Taxonomy" id="472583"/>
    <lineage>
        <taxon>Bacteria</taxon>
        <taxon>Pseudomonadati</taxon>
        <taxon>Pseudomonadota</taxon>
        <taxon>Gammaproteobacteria</taxon>
        <taxon>Cardiobacteriales</taxon>
        <taxon>Ignatzschineriaceae</taxon>
        <taxon>Ignatzschineria</taxon>
    </lineage>
</organism>
<dbReference type="EMBL" id="QEWR01000002">
    <property type="protein sequence ID" value="PWD84671.1"/>
    <property type="molecule type" value="Genomic_DNA"/>
</dbReference>
<proteinExistence type="predicted"/>